<accession>A0A2P5BMI5</accession>
<feature type="region of interest" description="Disordered" evidence="1">
    <location>
        <begin position="174"/>
        <end position="270"/>
    </location>
</feature>
<keyword evidence="4" id="KW-1185">Reference proteome</keyword>
<dbReference type="EMBL" id="JXTB01000251">
    <property type="protein sequence ID" value="PON50007.1"/>
    <property type="molecule type" value="Genomic_DNA"/>
</dbReference>
<feature type="compositionally biased region" description="Low complexity" evidence="1">
    <location>
        <begin position="231"/>
        <end position="249"/>
    </location>
</feature>
<dbReference type="Proteomes" id="UP000237105">
    <property type="component" value="Unassembled WGS sequence"/>
</dbReference>
<gene>
    <name evidence="3" type="ORF">PanWU01x14_226440</name>
</gene>
<dbReference type="PANTHER" id="PTHR47591:SF13">
    <property type="entry name" value="OS02G0293900 PROTEIN"/>
    <property type="match status" value="1"/>
</dbReference>
<dbReference type="STRING" id="3476.A0A2P5BMI5"/>
<sequence>MTKKQQPVPPPPQTESETNVVPVALPSTGSSTPPVPAADDHQVLGVRQTNVAPLPPLPPPPPRPVVRPNILPPLPPSRPPQAAGGGGGVGIGRGGRVIPLVGLGGAGGIQVGGSAEGSGAVHHEVGGERGPGGRPKRKATEIVAPAGVAPVCSVCRRDFGSWKALFGHMRSHPNREWRGAFPPPVAQKPAAEGDQGPPAGNQAAASAGSQGSGVAAGRLSIDLNRLQGQESTTASASSSSKVKDGASSTGFDLNKPPTSDDDTDSGDAAA</sequence>
<feature type="compositionally biased region" description="Pro residues" evidence="1">
    <location>
        <begin position="53"/>
        <end position="79"/>
    </location>
</feature>
<feature type="compositionally biased region" description="Acidic residues" evidence="1">
    <location>
        <begin position="259"/>
        <end position="270"/>
    </location>
</feature>
<feature type="compositionally biased region" description="Low complexity" evidence="1">
    <location>
        <begin position="193"/>
        <end position="217"/>
    </location>
</feature>
<dbReference type="InterPro" id="IPR013087">
    <property type="entry name" value="Znf_C2H2_type"/>
</dbReference>
<organism evidence="3 4">
    <name type="scientific">Parasponia andersonii</name>
    <name type="common">Sponia andersonii</name>
    <dbReference type="NCBI Taxonomy" id="3476"/>
    <lineage>
        <taxon>Eukaryota</taxon>
        <taxon>Viridiplantae</taxon>
        <taxon>Streptophyta</taxon>
        <taxon>Embryophyta</taxon>
        <taxon>Tracheophyta</taxon>
        <taxon>Spermatophyta</taxon>
        <taxon>Magnoliopsida</taxon>
        <taxon>eudicotyledons</taxon>
        <taxon>Gunneridae</taxon>
        <taxon>Pentapetalae</taxon>
        <taxon>rosids</taxon>
        <taxon>fabids</taxon>
        <taxon>Rosales</taxon>
        <taxon>Cannabaceae</taxon>
        <taxon>Parasponia</taxon>
    </lineage>
</organism>
<evidence type="ECO:0000313" key="4">
    <source>
        <dbReference type="Proteomes" id="UP000237105"/>
    </source>
</evidence>
<protein>
    <submittedName>
        <fullName evidence="3">Zinc finger, C2H</fullName>
    </submittedName>
</protein>
<reference evidence="4" key="1">
    <citation type="submission" date="2016-06" db="EMBL/GenBank/DDBJ databases">
        <title>Parallel loss of symbiosis genes in relatives of nitrogen-fixing non-legume Parasponia.</title>
        <authorList>
            <person name="Van Velzen R."/>
            <person name="Holmer R."/>
            <person name="Bu F."/>
            <person name="Rutten L."/>
            <person name="Van Zeijl A."/>
            <person name="Liu W."/>
            <person name="Santuari L."/>
            <person name="Cao Q."/>
            <person name="Sharma T."/>
            <person name="Shen D."/>
            <person name="Roswanjaya Y."/>
            <person name="Wardhani T."/>
            <person name="Kalhor M.S."/>
            <person name="Jansen J."/>
            <person name="Van den Hoogen J."/>
            <person name="Gungor B."/>
            <person name="Hartog M."/>
            <person name="Hontelez J."/>
            <person name="Verver J."/>
            <person name="Yang W.-C."/>
            <person name="Schijlen E."/>
            <person name="Repin R."/>
            <person name="Schilthuizen M."/>
            <person name="Schranz E."/>
            <person name="Heidstra R."/>
            <person name="Miyata K."/>
            <person name="Fedorova E."/>
            <person name="Kohlen W."/>
            <person name="Bisseling T."/>
            <person name="Smit S."/>
            <person name="Geurts R."/>
        </authorList>
    </citation>
    <scope>NUCLEOTIDE SEQUENCE [LARGE SCALE GENOMIC DNA]</scope>
    <source>
        <strain evidence="4">cv. WU1-14</strain>
    </source>
</reference>
<dbReference type="PANTHER" id="PTHR47591">
    <property type="entry name" value="ZINC FINGER PROTEIN ZAT2-RELATED"/>
    <property type="match status" value="1"/>
</dbReference>
<dbReference type="AlphaFoldDB" id="A0A2P5BMI5"/>
<dbReference type="PROSITE" id="PS00028">
    <property type="entry name" value="ZINC_FINGER_C2H2_1"/>
    <property type="match status" value="1"/>
</dbReference>
<name>A0A2P5BMI5_PARAD</name>
<comment type="caution">
    <text evidence="3">The sequence shown here is derived from an EMBL/GenBank/DDBJ whole genome shotgun (WGS) entry which is preliminary data.</text>
</comment>
<evidence type="ECO:0000256" key="1">
    <source>
        <dbReference type="SAM" id="MobiDB-lite"/>
    </source>
</evidence>
<dbReference type="OrthoDB" id="1194687at2759"/>
<feature type="domain" description="C2H2-type" evidence="2">
    <location>
        <begin position="152"/>
        <end position="172"/>
    </location>
</feature>
<dbReference type="Pfam" id="PF13912">
    <property type="entry name" value="zf-C2H2_6"/>
    <property type="match status" value="1"/>
</dbReference>
<evidence type="ECO:0000259" key="2">
    <source>
        <dbReference type="PROSITE" id="PS00028"/>
    </source>
</evidence>
<evidence type="ECO:0000313" key="3">
    <source>
        <dbReference type="EMBL" id="PON50007.1"/>
    </source>
</evidence>
<feature type="region of interest" description="Disordered" evidence="1">
    <location>
        <begin position="1"/>
        <end position="88"/>
    </location>
</feature>
<feature type="region of interest" description="Disordered" evidence="1">
    <location>
        <begin position="114"/>
        <end position="137"/>
    </location>
</feature>
<proteinExistence type="predicted"/>